<protein>
    <submittedName>
        <fullName evidence="1">Uncharacterized protein</fullName>
    </submittedName>
</protein>
<evidence type="ECO:0000313" key="2">
    <source>
        <dbReference type="Proteomes" id="UP000652761"/>
    </source>
</evidence>
<evidence type="ECO:0000313" key="1">
    <source>
        <dbReference type="EMBL" id="MQL94987.1"/>
    </source>
</evidence>
<keyword evidence="2" id="KW-1185">Reference proteome</keyword>
<name>A0A843VKR5_COLES</name>
<dbReference type="EMBL" id="NMUH01001738">
    <property type="protein sequence ID" value="MQL94987.1"/>
    <property type="molecule type" value="Genomic_DNA"/>
</dbReference>
<dbReference type="Proteomes" id="UP000652761">
    <property type="component" value="Unassembled WGS sequence"/>
</dbReference>
<comment type="caution">
    <text evidence="1">The sequence shown here is derived from an EMBL/GenBank/DDBJ whole genome shotgun (WGS) entry which is preliminary data.</text>
</comment>
<reference evidence="1" key="1">
    <citation type="submission" date="2017-07" db="EMBL/GenBank/DDBJ databases">
        <title>Taro Niue Genome Assembly and Annotation.</title>
        <authorList>
            <person name="Atibalentja N."/>
            <person name="Keating K."/>
            <person name="Fields C.J."/>
        </authorList>
    </citation>
    <scope>NUCLEOTIDE SEQUENCE</scope>
    <source>
        <strain evidence="1">Niue_2</strain>
        <tissue evidence="1">Leaf</tissue>
    </source>
</reference>
<proteinExistence type="predicted"/>
<dbReference type="AlphaFoldDB" id="A0A843VKR5"/>
<organism evidence="1 2">
    <name type="scientific">Colocasia esculenta</name>
    <name type="common">Wild taro</name>
    <name type="synonym">Arum esculentum</name>
    <dbReference type="NCBI Taxonomy" id="4460"/>
    <lineage>
        <taxon>Eukaryota</taxon>
        <taxon>Viridiplantae</taxon>
        <taxon>Streptophyta</taxon>
        <taxon>Embryophyta</taxon>
        <taxon>Tracheophyta</taxon>
        <taxon>Spermatophyta</taxon>
        <taxon>Magnoliopsida</taxon>
        <taxon>Liliopsida</taxon>
        <taxon>Araceae</taxon>
        <taxon>Aroideae</taxon>
        <taxon>Colocasieae</taxon>
        <taxon>Colocasia</taxon>
    </lineage>
</organism>
<gene>
    <name evidence="1" type="ORF">Taro_027653</name>
</gene>
<accession>A0A843VKR5</accession>
<sequence length="68" mass="7894">MNRQDSRVNVQPARQQWTCAKAKKTYGGFNKESLAQSRVFPMERWSKSRENVGYRQSGRSHHCPLAVL</sequence>